<dbReference type="InterPro" id="IPR002491">
    <property type="entry name" value="ABC_transptr_periplasmic_BD"/>
</dbReference>
<evidence type="ECO:0000259" key="2">
    <source>
        <dbReference type="PROSITE" id="PS50983"/>
    </source>
</evidence>
<dbReference type="InterPro" id="IPR054828">
    <property type="entry name" value="Vit_B12_bind_prot"/>
</dbReference>
<gene>
    <name evidence="3" type="ORF">UFOPK1778_00357</name>
</gene>
<protein>
    <submittedName>
        <fullName evidence="3">Unannotated protein</fullName>
    </submittedName>
</protein>
<dbReference type="Pfam" id="PF01497">
    <property type="entry name" value="Peripla_BP_2"/>
    <property type="match status" value="1"/>
</dbReference>
<dbReference type="GO" id="GO:0071281">
    <property type="term" value="P:cellular response to iron ion"/>
    <property type="evidence" value="ECO:0007669"/>
    <property type="project" value="TreeGrafter"/>
</dbReference>
<proteinExistence type="predicted"/>
<dbReference type="PANTHER" id="PTHR30535:SF34">
    <property type="entry name" value="MOLYBDATE-BINDING PROTEIN MOLA"/>
    <property type="match status" value="1"/>
</dbReference>
<evidence type="ECO:0000256" key="1">
    <source>
        <dbReference type="ARBA" id="ARBA00022729"/>
    </source>
</evidence>
<dbReference type="EMBL" id="CAEZUD010000011">
    <property type="protein sequence ID" value="CAB4586148.1"/>
    <property type="molecule type" value="Genomic_DNA"/>
</dbReference>
<reference evidence="3" key="1">
    <citation type="submission" date="2020-05" db="EMBL/GenBank/DDBJ databases">
        <authorList>
            <person name="Chiriac C."/>
            <person name="Salcher M."/>
            <person name="Ghai R."/>
            <person name="Kavagutti S V."/>
        </authorList>
    </citation>
    <scope>NUCLEOTIDE SEQUENCE</scope>
</reference>
<feature type="domain" description="Fe/B12 periplasmic-binding" evidence="2">
    <location>
        <begin position="30"/>
        <end position="283"/>
    </location>
</feature>
<dbReference type="AlphaFoldDB" id="A0A6J6FNQ1"/>
<dbReference type="InterPro" id="IPR050902">
    <property type="entry name" value="ABC_Transporter_SBP"/>
</dbReference>
<organism evidence="3">
    <name type="scientific">freshwater metagenome</name>
    <dbReference type="NCBI Taxonomy" id="449393"/>
    <lineage>
        <taxon>unclassified sequences</taxon>
        <taxon>metagenomes</taxon>
        <taxon>ecological metagenomes</taxon>
    </lineage>
</organism>
<evidence type="ECO:0000313" key="3">
    <source>
        <dbReference type="EMBL" id="CAB4586148.1"/>
    </source>
</evidence>
<dbReference type="Gene3D" id="3.40.50.1980">
    <property type="entry name" value="Nitrogenase molybdenum iron protein domain"/>
    <property type="match status" value="2"/>
</dbReference>
<sequence>MKFFRVATALAIVISTGLNVSPAHAAVPARIISLSPSATEDLFAIGAGSQVIAVDDLSNFPSNAPITSLSAFTPNVEALVTYKPDLVILNSTATKAEEIRKQLTKLGISVYWEVSPNTLNEAYAEITALGKVTGRIKEATSVVANMKKRIAASVSAHRKGKSVTIFHELDSTLYSATSETFIGSVYQSFNLSNIADAAATADSYGYPQLTSEYIVKVNPRIIYLADAEFGENLKSVSQRPGWKNITAVRKKQVIALPTDIPSRWGPRLADFYEFIGQSLAKLS</sequence>
<keyword evidence="1" id="KW-0732">Signal</keyword>
<dbReference type="NCBIfam" id="NF038402">
    <property type="entry name" value="TroA_like"/>
    <property type="match status" value="1"/>
</dbReference>
<accession>A0A6J6FNQ1</accession>
<name>A0A6J6FNQ1_9ZZZZ</name>
<dbReference type="PROSITE" id="PS50983">
    <property type="entry name" value="FE_B12_PBP"/>
    <property type="match status" value="1"/>
</dbReference>
<dbReference type="PANTHER" id="PTHR30535">
    <property type="entry name" value="VITAMIN B12-BINDING PROTEIN"/>
    <property type="match status" value="1"/>
</dbReference>
<dbReference type="CDD" id="cd01143">
    <property type="entry name" value="YvrC"/>
    <property type="match status" value="1"/>
</dbReference>
<dbReference type="SUPFAM" id="SSF53807">
    <property type="entry name" value="Helical backbone' metal receptor"/>
    <property type="match status" value="1"/>
</dbReference>